<dbReference type="RefSeq" id="WP_141922409.1">
    <property type="nucleotide sequence ID" value="NZ_VFQC01000001.1"/>
</dbReference>
<accession>A0A543NH52</accession>
<proteinExistence type="predicted"/>
<keyword evidence="3" id="KW-0269">Exonuclease</keyword>
<keyword evidence="6" id="KW-1185">Reference proteome</keyword>
<dbReference type="Gene3D" id="3.30.420.10">
    <property type="entry name" value="Ribonuclease H-like superfamily/Ribonuclease H"/>
    <property type="match status" value="1"/>
</dbReference>
<dbReference type="Proteomes" id="UP000317422">
    <property type="component" value="Unassembled WGS sequence"/>
</dbReference>
<gene>
    <name evidence="5" type="ORF">FHX37_1054</name>
</gene>
<protein>
    <submittedName>
        <fullName evidence="5">DNA polymerase-3 subunit epsilon</fullName>
    </submittedName>
</protein>
<feature type="domain" description="Exonuclease" evidence="4">
    <location>
        <begin position="10"/>
        <end position="181"/>
    </location>
</feature>
<dbReference type="Pfam" id="PF00929">
    <property type="entry name" value="RNase_T"/>
    <property type="match status" value="1"/>
</dbReference>
<evidence type="ECO:0000259" key="4">
    <source>
        <dbReference type="SMART" id="SM00479"/>
    </source>
</evidence>
<dbReference type="EMBL" id="VFQC01000001">
    <property type="protein sequence ID" value="TQN31162.1"/>
    <property type="molecule type" value="Genomic_DNA"/>
</dbReference>
<evidence type="ECO:0000313" key="6">
    <source>
        <dbReference type="Proteomes" id="UP000317422"/>
    </source>
</evidence>
<dbReference type="GO" id="GO:0008408">
    <property type="term" value="F:3'-5' exonuclease activity"/>
    <property type="evidence" value="ECO:0007669"/>
    <property type="project" value="TreeGrafter"/>
</dbReference>
<dbReference type="CDD" id="cd06127">
    <property type="entry name" value="DEDDh"/>
    <property type="match status" value="1"/>
</dbReference>
<dbReference type="InterPro" id="IPR012337">
    <property type="entry name" value="RNaseH-like_sf"/>
</dbReference>
<evidence type="ECO:0000256" key="2">
    <source>
        <dbReference type="ARBA" id="ARBA00022801"/>
    </source>
</evidence>
<evidence type="ECO:0000256" key="1">
    <source>
        <dbReference type="ARBA" id="ARBA00022722"/>
    </source>
</evidence>
<sequence length="212" mass="23253">MSETPWTETSFVALDLEGTGAQDREDEEILEVATVPLAGGLPDMQDAYETLVRPSRPVPRRPWISPGLTDAALRDAPPPASVGPELARRLDGRYLLGHNVGVDWRLLHRHYPGIEIRGLVDTLKLAKRGKTKTRSLAALIDHYALTNHVAELVPDGRPHRALWDTVAAAVLLPALVEEHWPQPPSLAELLAVAAHQGTEQHGRGTDEQQTLL</sequence>
<comment type="caution">
    <text evidence="5">The sequence shown here is derived from an EMBL/GenBank/DDBJ whole genome shotgun (WGS) entry which is preliminary data.</text>
</comment>
<keyword evidence="1" id="KW-0540">Nuclease</keyword>
<name>A0A543NH52_9ACTN</name>
<evidence type="ECO:0000256" key="3">
    <source>
        <dbReference type="ARBA" id="ARBA00022839"/>
    </source>
</evidence>
<dbReference type="InterPro" id="IPR013520">
    <property type="entry name" value="Ribonucl_H"/>
</dbReference>
<dbReference type="GO" id="GO:0005829">
    <property type="term" value="C:cytosol"/>
    <property type="evidence" value="ECO:0007669"/>
    <property type="project" value="TreeGrafter"/>
</dbReference>
<dbReference type="PANTHER" id="PTHR30231">
    <property type="entry name" value="DNA POLYMERASE III SUBUNIT EPSILON"/>
    <property type="match status" value="1"/>
</dbReference>
<dbReference type="InterPro" id="IPR036397">
    <property type="entry name" value="RNaseH_sf"/>
</dbReference>
<keyword evidence="2" id="KW-0378">Hydrolase</keyword>
<dbReference type="PANTHER" id="PTHR30231:SF4">
    <property type="entry name" value="PROTEIN NEN2"/>
    <property type="match status" value="1"/>
</dbReference>
<organism evidence="5 6">
    <name type="scientific">Haloactinospora alba</name>
    <dbReference type="NCBI Taxonomy" id="405555"/>
    <lineage>
        <taxon>Bacteria</taxon>
        <taxon>Bacillati</taxon>
        <taxon>Actinomycetota</taxon>
        <taxon>Actinomycetes</taxon>
        <taxon>Streptosporangiales</taxon>
        <taxon>Nocardiopsidaceae</taxon>
        <taxon>Haloactinospora</taxon>
    </lineage>
</organism>
<dbReference type="SMART" id="SM00479">
    <property type="entry name" value="EXOIII"/>
    <property type="match status" value="1"/>
</dbReference>
<dbReference type="SUPFAM" id="SSF53098">
    <property type="entry name" value="Ribonuclease H-like"/>
    <property type="match status" value="1"/>
</dbReference>
<evidence type="ECO:0000313" key="5">
    <source>
        <dbReference type="EMBL" id="TQN31162.1"/>
    </source>
</evidence>
<dbReference type="GO" id="GO:0003676">
    <property type="term" value="F:nucleic acid binding"/>
    <property type="evidence" value="ECO:0007669"/>
    <property type="project" value="InterPro"/>
</dbReference>
<dbReference type="AlphaFoldDB" id="A0A543NH52"/>
<reference evidence="5 6" key="1">
    <citation type="submission" date="2019-06" db="EMBL/GenBank/DDBJ databases">
        <title>Sequencing the genomes of 1000 actinobacteria strains.</title>
        <authorList>
            <person name="Klenk H.-P."/>
        </authorList>
    </citation>
    <scope>NUCLEOTIDE SEQUENCE [LARGE SCALE GENOMIC DNA]</scope>
    <source>
        <strain evidence="5 6">DSM 45015</strain>
    </source>
</reference>
<dbReference type="OrthoDB" id="9803913at2"/>